<dbReference type="PANTHER" id="PTHR10000:SF8">
    <property type="entry name" value="HAD SUPERFAMILY HYDROLASE-LIKE, TYPE 3"/>
    <property type="match status" value="1"/>
</dbReference>
<dbReference type="Pfam" id="PF08282">
    <property type="entry name" value="Hydrolase_3"/>
    <property type="match status" value="1"/>
</dbReference>
<name>A0A644YIG2_9ZZZZ</name>
<dbReference type="GO" id="GO:0000287">
    <property type="term" value="F:magnesium ion binding"/>
    <property type="evidence" value="ECO:0007669"/>
    <property type="project" value="TreeGrafter"/>
</dbReference>
<dbReference type="GO" id="GO:0005829">
    <property type="term" value="C:cytosol"/>
    <property type="evidence" value="ECO:0007669"/>
    <property type="project" value="TreeGrafter"/>
</dbReference>
<comment type="caution">
    <text evidence="1">The sequence shown here is derived from an EMBL/GenBank/DDBJ whole genome shotgun (WGS) entry which is preliminary data.</text>
</comment>
<dbReference type="PANTHER" id="PTHR10000">
    <property type="entry name" value="PHOSPHOSERINE PHOSPHATASE"/>
    <property type="match status" value="1"/>
</dbReference>
<dbReference type="EMBL" id="VSSQ01004696">
    <property type="protein sequence ID" value="MPM26283.1"/>
    <property type="molecule type" value="Genomic_DNA"/>
</dbReference>
<sequence length="205" mass="21520">MPLDLGEGTELVDIAPELISALGTHVREVLPGATLGLQWADSFGYEPGYLDSPPDAPGYRCAPLEDLLLAGGPVLKVLVQSYRTPLDDLLTALREVAADELSLTWSTAGVAAGDRVLVEVGARGVDKAAMLARYCASLGIGAEEVAAFGDMPNDLAMLSWAGRAYVMPPRHPLLAEVGRAVAHPCADDGVGRTILQWFPGSGRDA</sequence>
<dbReference type="Gene3D" id="3.40.50.1000">
    <property type="entry name" value="HAD superfamily/HAD-like"/>
    <property type="match status" value="1"/>
</dbReference>
<accession>A0A644YIG2</accession>
<organism evidence="1">
    <name type="scientific">bioreactor metagenome</name>
    <dbReference type="NCBI Taxonomy" id="1076179"/>
    <lineage>
        <taxon>unclassified sequences</taxon>
        <taxon>metagenomes</taxon>
        <taxon>ecological metagenomes</taxon>
    </lineage>
</organism>
<protein>
    <submittedName>
        <fullName evidence="1">Uncharacterized protein</fullName>
    </submittedName>
</protein>
<dbReference type="AlphaFoldDB" id="A0A644YIG2"/>
<dbReference type="InterPro" id="IPR023214">
    <property type="entry name" value="HAD_sf"/>
</dbReference>
<dbReference type="SUPFAM" id="SSF56784">
    <property type="entry name" value="HAD-like"/>
    <property type="match status" value="1"/>
</dbReference>
<proteinExistence type="predicted"/>
<reference evidence="1" key="1">
    <citation type="submission" date="2019-08" db="EMBL/GenBank/DDBJ databases">
        <authorList>
            <person name="Kucharzyk K."/>
            <person name="Murdoch R.W."/>
            <person name="Higgins S."/>
            <person name="Loffler F."/>
        </authorList>
    </citation>
    <scope>NUCLEOTIDE SEQUENCE</scope>
</reference>
<dbReference type="InterPro" id="IPR036412">
    <property type="entry name" value="HAD-like_sf"/>
</dbReference>
<gene>
    <name evidence="1" type="ORF">SDC9_72784</name>
</gene>
<evidence type="ECO:0000313" key="1">
    <source>
        <dbReference type="EMBL" id="MPM26283.1"/>
    </source>
</evidence>
<dbReference type="GO" id="GO:0016791">
    <property type="term" value="F:phosphatase activity"/>
    <property type="evidence" value="ECO:0007669"/>
    <property type="project" value="TreeGrafter"/>
</dbReference>